<name>A0A7J0BJP2_9BACT</name>
<accession>A0A7J0BJP2</accession>
<protein>
    <recommendedName>
        <fullName evidence="3">TRASH domain-containing protein</fullName>
    </recommendedName>
</protein>
<proteinExistence type="predicted"/>
<dbReference type="RefSeq" id="WP_174405540.1">
    <property type="nucleotide sequence ID" value="NZ_BLVO01000013.1"/>
</dbReference>
<evidence type="ECO:0000313" key="1">
    <source>
        <dbReference type="EMBL" id="GFM33890.1"/>
    </source>
</evidence>
<organism evidence="1 2">
    <name type="scientific">Desulfovibrio subterraneus</name>
    <dbReference type="NCBI Taxonomy" id="2718620"/>
    <lineage>
        <taxon>Bacteria</taxon>
        <taxon>Pseudomonadati</taxon>
        <taxon>Thermodesulfobacteriota</taxon>
        <taxon>Desulfovibrionia</taxon>
        <taxon>Desulfovibrionales</taxon>
        <taxon>Desulfovibrionaceae</taxon>
        <taxon>Desulfovibrio</taxon>
    </lineage>
</organism>
<comment type="caution">
    <text evidence="1">The sequence shown here is derived from an EMBL/GenBank/DDBJ whole genome shotgun (WGS) entry which is preliminary data.</text>
</comment>
<gene>
    <name evidence="1" type="ORF">DSM101010T_22550</name>
</gene>
<evidence type="ECO:0000313" key="2">
    <source>
        <dbReference type="Proteomes" id="UP000503840"/>
    </source>
</evidence>
<dbReference type="AlphaFoldDB" id="A0A7J0BJP2"/>
<reference evidence="1 2" key="1">
    <citation type="submission" date="2020-05" db="EMBL/GenBank/DDBJ databases">
        <title>Draft genome sequence of Desulfovibrio sp. strain HN2T.</title>
        <authorList>
            <person name="Ueno A."/>
            <person name="Tamazawa S."/>
            <person name="Tamamura S."/>
            <person name="Murakami T."/>
            <person name="Kiyama T."/>
            <person name="Inomata H."/>
            <person name="Amano Y."/>
            <person name="Miyakawa K."/>
            <person name="Tamaki H."/>
            <person name="Naganuma T."/>
            <person name="Kaneko K."/>
        </authorList>
    </citation>
    <scope>NUCLEOTIDE SEQUENCE [LARGE SCALE GENOMIC DNA]</scope>
    <source>
        <strain evidence="1 2">HN2</strain>
    </source>
</reference>
<dbReference type="Proteomes" id="UP000503840">
    <property type="component" value="Unassembled WGS sequence"/>
</dbReference>
<dbReference type="EMBL" id="BLVO01000013">
    <property type="protein sequence ID" value="GFM33890.1"/>
    <property type="molecule type" value="Genomic_DNA"/>
</dbReference>
<sequence>MLIKLLIFAVCGWALFKMFTNDSKKKSDKDAAKKAKDIERKVATGEMVKDPVCGAYVSLDQEIRVRDGENIHRFCSYECRDKYLAQLEQGGREIAAEAKEEA</sequence>
<evidence type="ECO:0008006" key="3">
    <source>
        <dbReference type="Google" id="ProtNLM"/>
    </source>
</evidence>
<keyword evidence="2" id="KW-1185">Reference proteome</keyword>